<gene>
    <name evidence="2" type="ORF">AQUCO_00201101v1</name>
</gene>
<reference evidence="2 3" key="1">
    <citation type="submission" date="2017-09" db="EMBL/GenBank/DDBJ databases">
        <title>WGS assembly of Aquilegia coerulea Goldsmith.</title>
        <authorList>
            <person name="Hodges S."/>
            <person name="Kramer E."/>
            <person name="Nordborg M."/>
            <person name="Tomkins J."/>
            <person name="Borevitz J."/>
            <person name="Derieg N."/>
            <person name="Yan J."/>
            <person name="Mihaltcheva S."/>
            <person name="Hayes R.D."/>
            <person name="Rokhsar D."/>
        </authorList>
    </citation>
    <scope>NUCLEOTIDE SEQUENCE [LARGE SCALE GENOMIC DNA]</scope>
    <source>
        <strain evidence="3">cv. Goldsmith</strain>
    </source>
</reference>
<feature type="coiled-coil region" evidence="1">
    <location>
        <begin position="135"/>
        <end position="162"/>
    </location>
</feature>
<keyword evidence="1" id="KW-0175">Coiled coil</keyword>
<name>A0A2G5F6A2_AQUCA</name>
<evidence type="ECO:0000313" key="2">
    <source>
        <dbReference type="EMBL" id="PIA63522.1"/>
    </source>
</evidence>
<protein>
    <submittedName>
        <fullName evidence="2">Uncharacterized protein</fullName>
    </submittedName>
</protein>
<proteinExistence type="predicted"/>
<evidence type="ECO:0000313" key="3">
    <source>
        <dbReference type="Proteomes" id="UP000230069"/>
    </source>
</evidence>
<evidence type="ECO:0000256" key="1">
    <source>
        <dbReference type="SAM" id="Coils"/>
    </source>
</evidence>
<accession>A0A2G5F6A2</accession>
<keyword evidence="3" id="KW-1185">Reference proteome</keyword>
<dbReference type="EMBL" id="KZ305019">
    <property type="protein sequence ID" value="PIA63522.1"/>
    <property type="molecule type" value="Genomic_DNA"/>
</dbReference>
<dbReference type="OrthoDB" id="780314at2759"/>
<dbReference type="AlphaFoldDB" id="A0A2G5F6A2"/>
<dbReference type="Proteomes" id="UP000230069">
    <property type="component" value="Unassembled WGS sequence"/>
</dbReference>
<organism evidence="2 3">
    <name type="scientific">Aquilegia coerulea</name>
    <name type="common">Rocky mountain columbine</name>
    <dbReference type="NCBI Taxonomy" id="218851"/>
    <lineage>
        <taxon>Eukaryota</taxon>
        <taxon>Viridiplantae</taxon>
        <taxon>Streptophyta</taxon>
        <taxon>Embryophyta</taxon>
        <taxon>Tracheophyta</taxon>
        <taxon>Spermatophyta</taxon>
        <taxon>Magnoliopsida</taxon>
        <taxon>Ranunculales</taxon>
        <taxon>Ranunculaceae</taxon>
        <taxon>Thalictroideae</taxon>
        <taxon>Aquilegia</taxon>
    </lineage>
</organism>
<sequence>MDDSGAILCQVSSLKDMLDRVNEEIEENIQITRDIDSEVVKCSEIESGLAFKESELMKMRCAAEFEVNGLIQVATIASTSVEALEKELSCLRIKREETLKRMTHKRETFIVQCRDFQRDINKGENQELWKLLSGKEVLENENRNLNTKINSLRNSMSAFVEEMLEELRTSNSALHVEIRRGNMENEKLLKDIRDLKVSLIATSTFDNDPR</sequence>
<dbReference type="EMBL" id="KZ305019">
    <property type="protein sequence ID" value="PIA63523.1"/>
    <property type="molecule type" value="Genomic_DNA"/>
</dbReference>